<dbReference type="SUPFAM" id="SSF47413">
    <property type="entry name" value="lambda repressor-like DNA-binding domains"/>
    <property type="match status" value="1"/>
</dbReference>
<dbReference type="Pfam" id="PF00356">
    <property type="entry name" value="LacI"/>
    <property type="match status" value="1"/>
</dbReference>
<proteinExistence type="predicted"/>
<dbReference type="PROSITE" id="PS50932">
    <property type="entry name" value="HTH_LACI_2"/>
    <property type="match status" value="1"/>
</dbReference>
<evidence type="ECO:0000256" key="3">
    <source>
        <dbReference type="ARBA" id="ARBA00023125"/>
    </source>
</evidence>
<keyword evidence="4" id="KW-0804">Transcription</keyword>
<evidence type="ECO:0000256" key="1">
    <source>
        <dbReference type="ARBA" id="ARBA00022491"/>
    </source>
</evidence>
<evidence type="ECO:0000256" key="4">
    <source>
        <dbReference type="ARBA" id="ARBA00023163"/>
    </source>
</evidence>
<dbReference type="RefSeq" id="WP_221340479.1">
    <property type="nucleotide sequence ID" value="NZ_JACHIN010000004.1"/>
</dbReference>
<dbReference type="Gene3D" id="1.10.260.40">
    <property type="entry name" value="lambda repressor-like DNA-binding domains"/>
    <property type="match status" value="1"/>
</dbReference>
<accession>A0A7W8EGY1</accession>
<dbReference type="EMBL" id="JACHIN010000004">
    <property type="protein sequence ID" value="MBB5077997.1"/>
    <property type="molecule type" value="Genomic_DNA"/>
</dbReference>
<gene>
    <name evidence="6" type="ORF">HNR40_003472</name>
</gene>
<dbReference type="CDD" id="cd01392">
    <property type="entry name" value="HTH_LacI"/>
    <property type="match status" value="1"/>
</dbReference>
<sequence length="335" mass="35620">MREIAKIAQVSVATVSRVSRGTGQVSPEMRERVLRVIEEYGYRPSQMGRALAEQKHGSVAMVFPGLAGPYFSELIQGFESEAMAVGASVHILATHHRAGAGEQVLTMAERVDGMAVHGGTLSDDALRRVAERVPVVTLAGRSMDGVPAVRADNTTIGELTRHLLLDHGYRRLAFVGNPDGSPDVTERWEAFKAAHRAAKVSAPREPLRLGLQQSDGVIAAGELLEGRRRPRAVVCANDETALGLLIGALGRGLSVPADVAITGFDDVPMASLVQPRLTTVRQPIRELGATTARLLISGLGGPGAVMDAVLATEPVLRESCGCTTTRRSESKGERT</sequence>
<evidence type="ECO:0000259" key="5">
    <source>
        <dbReference type="PROSITE" id="PS50932"/>
    </source>
</evidence>
<dbReference type="CDD" id="cd06267">
    <property type="entry name" value="PBP1_LacI_sugar_binding-like"/>
    <property type="match status" value="1"/>
</dbReference>
<dbReference type="PANTHER" id="PTHR30146:SF148">
    <property type="entry name" value="HTH-TYPE TRANSCRIPTIONAL REPRESSOR PURR-RELATED"/>
    <property type="match status" value="1"/>
</dbReference>
<dbReference type="GO" id="GO:0003700">
    <property type="term" value="F:DNA-binding transcription factor activity"/>
    <property type="evidence" value="ECO:0007669"/>
    <property type="project" value="TreeGrafter"/>
</dbReference>
<dbReference type="GO" id="GO:0000976">
    <property type="term" value="F:transcription cis-regulatory region binding"/>
    <property type="evidence" value="ECO:0007669"/>
    <property type="project" value="TreeGrafter"/>
</dbReference>
<evidence type="ECO:0000256" key="2">
    <source>
        <dbReference type="ARBA" id="ARBA00023015"/>
    </source>
</evidence>
<protein>
    <submittedName>
        <fullName evidence="6">LacI family transcriptional regulator</fullName>
    </submittedName>
</protein>
<comment type="caution">
    <text evidence="6">The sequence shown here is derived from an EMBL/GenBank/DDBJ whole genome shotgun (WGS) entry which is preliminary data.</text>
</comment>
<keyword evidence="1" id="KW-0678">Repressor</keyword>
<keyword evidence="3" id="KW-0238">DNA-binding</keyword>
<evidence type="ECO:0000313" key="7">
    <source>
        <dbReference type="Proteomes" id="UP000568380"/>
    </source>
</evidence>
<evidence type="ECO:0000313" key="6">
    <source>
        <dbReference type="EMBL" id="MBB5077997.1"/>
    </source>
</evidence>
<keyword evidence="7" id="KW-1185">Reference proteome</keyword>
<dbReference type="InterPro" id="IPR000843">
    <property type="entry name" value="HTH_LacI"/>
</dbReference>
<dbReference type="SMART" id="SM00354">
    <property type="entry name" value="HTH_LACI"/>
    <property type="match status" value="1"/>
</dbReference>
<dbReference type="Proteomes" id="UP000568380">
    <property type="component" value="Unassembled WGS sequence"/>
</dbReference>
<organism evidence="6 7">
    <name type="scientific">Nonomuraea endophytica</name>
    <dbReference type="NCBI Taxonomy" id="714136"/>
    <lineage>
        <taxon>Bacteria</taxon>
        <taxon>Bacillati</taxon>
        <taxon>Actinomycetota</taxon>
        <taxon>Actinomycetes</taxon>
        <taxon>Streptosporangiales</taxon>
        <taxon>Streptosporangiaceae</taxon>
        <taxon>Nonomuraea</taxon>
    </lineage>
</organism>
<dbReference type="Gene3D" id="3.40.50.2300">
    <property type="match status" value="2"/>
</dbReference>
<dbReference type="InterPro" id="IPR046335">
    <property type="entry name" value="LacI/GalR-like_sensor"/>
</dbReference>
<name>A0A7W8EGY1_9ACTN</name>
<dbReference type="InterPro" id="IPR028082">
    <property type="entry name" value="Peripla_BP_I"/>
</dbReference>
<keyword evidence="2" id="KW-0805">Transcription regulation</keyword>
<feature type="domain" description="HTH lacI-type" evidence="5">
    <location>
        <begin position="1"/>
        <end position="53"/>
    </location>
</feature>
<reference evidence="6 7" key="1">
    <citation type="submission" date="2020-08" db="EMBL/GenBank/DDBJ databases">
        <title>Genomic Encyclopedia of Type Strains, Phase IV (KMG-IV): sequencing the most valuable type-strain genomes for metagenomic binning, comparative biology and taxonomic classification.</title>
        <authorList>
            <person name="Goeker M."/>
        </authorList>
    </citation>
    <scope>NUCLEOTIDE SEQUENCE [LARGE SCALE GENOMIC DNA]</scope>
    <source>
        <strain evidence="6 7">DSM 45385</strain>
    </source>
</reference>
<dbReference type="SUPFAM" id="SSF53822">
    <property type="entry name" value="Periplasmic binding protein-like I"/>
    <property type="match status" value="1"/>
</dbReference>
<dbReference type="Pfam" id="PF13377">
    <property type="entry name" value="Peripla_BP_3"/>
    <property type="match status" value="1"/>
</dbReference>
<dbReference type="InterPro" id="IPR010982">
    <property type="entry name" value="Lambda_DNA-bd_dom_sf"/>
</dbReference>
<dbReference type="AlphaFoldDB" id="A0A7W8EGY1"/>
<dbReference type="PANTHER" id="PTHR30146">
    <property type="entry name" value="LACI-RELATED TRANSCRIPTIONAL REPRESSOR"/>
    <property type="match status" value="1"/>
</dbReference>